<proteinExistence type="predicted"/>
<dbReference type="GO" id="GO:0005829">
    <property type="term" value="C:cytosol"/>
    <property type="evidence" value="ECO:0007669"/>
    <property type="project" value="TreeGrafter"/>
</dbReference>
<dbReference type="InterPro" id="IPR050523">
    <property type="entry name" value="AKR_Detox_Biosynth"/>
</dbReference>
<organism evidence="3">
    <name type="scientific">marine sediment metagenome</name>
    <dbReference type="NCBI Taxonomy" id="412755"/>
    <lineage>
        <taxon>unclassified sequences</taxon>
        <taxon>metagenomes</taxon>
        <taxon>ecological metagenomes</taxon>
    </lineage>
</organism>
<name>X1HW44_9ZZZZ</name>
<keyword evidence="1" id="KW-0560">Oxidoreductase</keyword>
<dbReference type="InterPro" id="IPR023210">
    <property type="entry name" value="NADP_OxRdtase_dom"/>
</dbReference>
<feature type="domain" description="NADP-dependent oxidoreductase" evidence="2">
    <location>
        <begin position="1"/>
        <end position="163"/>
    </location>
</feature>
<dbReference type="SUPFAM" id="SSF51430">
    <property type="entry name" value="NAD(P)-linked oxidoreductase"/>
    <property type="match status" value="1"/>
</dbReference>
<sequence>VRHIAVSNFSVEQMERVGKIARIASLQPPYNMLQRNIEGEILPYCAEHEIGVVAYSPMAKGILTGKLTKDWVDSLPDDDHRRRGGDFKEPRLSLNAKLVEGLKGIAESRGHMPARLAIAWVLRLGEVTAAIVGARRPSQIEETAPAGDWELAAEDIDAVEKLLQERDAGIAAL</sequence>
<dbReference type="GO" id="GO:0016491">
    <property type="term" value="F:oxidoreductase activity"/>
    <property type="evidence" value="ECO:0007669"/>
    <property type="project" value="UniProtKB-KW"/>
</dbReference>
<dbReference type="Pfam" id="PF00248">
    <property type="entry name" value="Aldo_ket_red"/>
    <property type="match status" value="1"/>
</dbReference>
<evidence type="ECO:0000256" key="1">
    <source>
        <dbReference type="ARBA" id="ARBA00023002"/>
    </source>
</evidence>
<dbReference type="InterPro" id="IPR036812">
    <property type="entry name" value="NAD(P)_OxRdtase_dom_sf"/>
</dbReference>
<comment type="caution">
    <text evidence="3">The sequence shown here is derived from an EMBL/GenBank/DDBJ whole genome shotgun (WGS) entry which is preliminary data.</text>
</comment>
<evidence type="ECO:0000313" key="3">
    <source>
        <dbReference type="EMBL" id="GAH73682.1"/>
    </source>
</evidence>
<dbReference type="Gene3D" id="3.20.20.100">
    <property type="entry name" value="NADP-dependent oxidoreductase domain"/>
    <property type="match status" value="1"/>
</dbReference>
<protein>
    <recommendedName>
        <fullName evidence="2">NADP-dependent oxidoreductase domain-containing protein</fullName>
    </recommendedName>
</protein>
<accession>X1HW44</accession>
<dbReference type="EMBL" id="BARU01028705">
    <property type="protein sequence ID" value="GAH73682.1"/>
    <property type="molecule type" value="Genomic_DNA"/>
</dbReference>
<dbReference type="PANTHER" id="PTHR43364:SF4">
    <property type="entry name" value="NAD(P)-LINKED OXIDOREDUCTASE SUPERFAMILY PROTEIN"/>
    <property type="match status" value="1"/>
</dbReference>
<evidence type="ECO:0000259" key="2">
    <source>
        <dbReference type="Pfam" id="PF00248"/>
    </source>
</evidence>
<reference evidence="3" key="1">
    <citation type="journal article" date="2014" name="Front. Microbiol.">
        <title>High frequency of phylogenetically diverse reductive dehalogenase-homologous genes in deep subseafloor sedimentary metagenomes.</title>
        <authorList>
            <person name="Kawai M."/>
            <person name="Futagami T."/>
            <person name="Toyoda A."/>
            <person name="Takaki Y."/>
            <person name="Nishi S."/>
            <person name="Hori S."/>
            <person name="Arai W."/>
            <person name="Tsubouchi T."/>
            <person name="Morono Y."/>
            <person name="Uchiyama I."/>
            <person name="Ito T."/>
            <person name="Fujiyama A."/>
            <person name="Inagaki F."/>
            <person name="Takami H."/>
        </authorList>
    </citation>
    <scope>NUCLEOTIDE SEQUENCE</scope>
    <source>
        <strain evidence="3">Expedition CK06-06</strain>
    </source>
</reference>
<gene>
    <name evidence="3" type="ORF">S03H2_45780</name>
</gene>
<dbReference type="AlphaFoldDB" id="X1HW44"/>
<feature type="non-terminal residue" evidence="3">
    <location>
        <position position="1"/>
    </location>
</feature>
<dbReference type="PANTHER" id="PTHR43364">
    <property type="entry name" value="NADH-SPECIFIC METHYLGLYOXAL REDUCTASE-RELATED"/>
    <property type="match status" value="1"/>
</dbReference>